<reference evidence="1" key="1">
    <citation type="submission" date="2014-09" db="EMBL/GenBank/DDBJ databases">
        <authorList>
            <person name="Magalhaes I.L.F."/>
            <person name="Oliveira U."/>
            <person name="Santos F.R."/>
            <person name="Vidigal T.H.D.A."/>
            <person name="Brescovit A.D."/>
            <person name="Santos A.J."/>
        </authorList>
    </citation>
    <scope>NUCLEOTIDE SEQUENCE</scope>
    <source>
        <tissue evidence="1">Shoot tissue taken approximately 20 cm above the soil surface</tissue>
    </source>
</reference>
<proteinExistence type="predicted"/>
<dbReference type="EMBL" id="GBRH01213503">
    <property type="protein sequence ID" value="JAD84392.1"/>
    <property type="molecule type" value="Transcribed_RNA"/>
</dbReference>
<sequence length="70" mass="7616">MFFQALSNPVSGPAQFPSTPGGGWVLRVAVVGSPFAREIRLLNAERLVAHWDADHMLMPCLLHLSCSVRG</sequence>
<protein>
    <submittedName>
        <fullName evidence="1">Uncharacterized protein</fullName>
    </submittedName>
</protein>
<accession>A0A0A9DKU5</accession>
<name>A0A0A9DKU5_ARUDO</name>
<organism evidence="1">
    <name type="scientific">Arundo donax</name>
    <name type="common">Giant reed</name>
    <name type="synonym">Donax arundinaceus</name>
    <dbReference type="NCBI Taxonomy" id="35708"/>
    <lineage>
        <taxon>Eukaryota</taxon>
        <taxon>Viridiplantae</taxon>
        <taxon>Streptophyta</taxon>
        <taxon>Embryophyta</taxon>
        <taxon>Tracheophyta</taxon>
        <taxon>Spermatophyta</taxon>
        <taxon>Magnoliopsida</taxon>
        <taxon>Liliopsida</taxon>
        <taxon>Poales</taxon>
        <taxon>Poaceae</taxon>
        <taxon>PACMAD clade</taxon>
        <taxon>Arundinoideae</taxon>
        <taxon>Arundineae</taxon>
        <taxon>Arundo</taxon>
    </lineage>
</organism>
<dbReference type="AlphaFoldDB" id="A0A0A9DKU5"/>
<reference evidence="1" key="2">
    <citation type="journal article" date="2015" name="Data Brief">
        <title>Shoot transcriptome of the giant reed, Arundo donax.</title>
        <authorList>
            <person name="Barrero R.A."/>
            <person name="Guerrero F.D."/>
            <person name="Moolhuijzen P."/>
            <person name="Goolsby J.A."/>
            <person name="Tidwell J."/>
            <person name="Bellgard S.E."/>
            <person name="Bellgard M.I."/>
        </authorList>
    </citation>
    <scope>NUCLEOTIDE SEQUENCE</scope>
    <source>
        <tissue evidence="1">Shoot tissue taken approximately 20 cm above the soil surface</tissue>
    </source>
</reference>
<evidence type="ECO:0000313" key="1">
    <source>
        <dbReference type="EMBL" id="JAD84392.1"/>
    </source>
</evidence>